<organism evidence="2">
    <name type="scientific">Bradyrhizobium sp. LLZ17</name>
    <dbReference type="NCBI Taxonomy" id="3239388"/>
    <lineage>
        <taxon>Bacteria</taxon>
        <taxon>Pseudomonadati</taxon>
        <taxon>Pseudomonadota</taxon>
        <taxon>Alphaproteobacteria</taxon>
        <taxon>Hyphomicrobiales</taxon>
        <taxon>Nitrobacteraceae</taxon>
        <taxon>Bradyrhizobium</taxon>
    </lineage>
</organism>
<protein>
    <submittedName>
        <fullName evidence="2">Uncharacterized protein</fullName>
    </submittedName>
</protein>
<reference evidence="2" key="1">
    <citation type="submission" date="2024-08" db="EMBL/GenBank/DDBJ databases">
        <authorList>
            <person name="Chaddad Z."/>
            <person name="Lamrabet M."/>
            <person name="Bouhnik O."/>
            <person name="Alami S."/>
            <person name="Wipf D."/>
            <person name="Courty P.E."/>
            <person name="Missbah El Idrissi M."/>
        </authorList>
    </citation>
    <scope>NUCLEOTIDE SEQUENCE</scope>
    <source>
        <strain evidence="2">LLZ17</strain>
    </source>
</reference>
<dbReference type="EMBL" id="CP165734">
    <property type="protein sequence ID" value="XDV55284.1"/>
    <property type="molecule type" value="Genomic_DNA"/>
</dbReference>
<gene>
    <name evidence="2" type="ORF">AB8Z38_20990</name>
</gene>
<accession>A0AB39XE48</accession>
<name>A0AB39XE48_9BRAD</name>
<feature type="region of interest" description="Disordered" evidence="1">
    <location>
        <begin position="1"/>
        <end position="22"/>
    </location>
</feature>
<evidence type="ECO:0000313" key="2">
    <source>
        <dbReference type="EMBL" id="XDV55284.1"/>
    </source>
</evidence>
<dbReference type="RefSeq" id="WP_369719737.1">
    <property type="nucleotide sequence ID" value="NZ_CP165734.1"/>
</dbReference>
<feature type="compositionally biased region" description="Polar residues" evidence="1">
    <location>
        <begin position="13"/>
        <end position="22"/>
    </location>
</feature>
<proteinExistence type="predicted"/>
<dbReference type="AlphaFoldDB" id="A0AB39XE48"/>
<evidence type="ECO:0000256" key="1">
    <source>
        <dbReference type="SAM" id="MobiDB-lite"/>
    </source>
</evidence>
<sequence length="105" mass="11913">MAHPFVRPGTIKTEMSPTGNPKSYRQEFLKTILFFLNVMPECRLDAQRCATPRSDMRSMPGYCHLDTRQTVDLKIAPRPKSTRIHQLRAAHALSAASTRDYVALP</sequence>